<keyword evidence="6" id="KW-0677">Repeat</keyword>
<dbReference type="EMBL" id="JACETM010000002">
    <property type="protein sequence ID" value="MBA4723670.1"/>
    <property type="molecule type" value="Genomic_DNA"/>
</dbReference>
<evidence type="ECO:0000256" key="6">
    <source>
        <dbReference type="ARBA" id="ARBA00022737"/>
    </source>
</evidence>
<keyword evidence="8" id="KW-0249">Electron transport</keyword>
<dbReference type="PANTHER" id="PTHR42859">
    <property type="entry name" value="OXIDOREDUCTASE"/>
    <property type="match status" value="1"/>
</dbReference>
<evidence type="ECO:0000256" key="4">
    <source>
        <dbReference type="ARBA" id="ARBA00022519"/>
    </source>
</evidence>
<reference evidence="14 15" key="1">
    <citation type="submission" date="2020-06" db="EMBL/GenBank/DDBJ databases">
        <title>Dysbiosis in marine aquaculture revealed through microbiome analysis: reverse ecology for environmental sustainability.</title>
        <authorList>
            <person name="Haro-Moreno J.M."/>
            <person name="Coutinho F.H."/>
            <person name="Zaragoza-Solas A."/>
            <person name="Picazo A."/>
            <person name="Almagro-Moreno S."/>
            <person name="Lopez-Perez M."/>
        </authorList>
    </citation>
    <scope>NUCLEOTIDE SEQUENCE [LARGE SCALE GENOMIC DNA]</scope>
    <source>
        <strain evidence="14">MCMED-G42</strain>
    </source>
</reference>
<keyword evidence="2" id="KW-1003">Cell membrane</keyword>
<evidence type="ECO:0000256" key="3">
    <source>
        <dbReference type="ARBA" id="ARBA00022485"/>
    </source>
</evidence>
<gene>
    <name evidence="14" type="ORF">H2021_00480</name>
</gene>
<dbReference type="InterPro" id="IPR017900">
    <property type="entry name" value="4Fe4S_Fe_S_CS"/>
</dbReference>
<evidence type="ECO:0000259" key="13">
    <source>
        <dbReference type="PROSITE" id="PS51656"/>
    </source>
</evidence>
<dbReference type="PANTHER" id="PTHR42859:SF3">
    <property type="entry name" value="ION-TRANSLOCATING OXIDOREDUCTASE COMPLEX SUBUNIT B"/>
    <property type="match status" value="1"/>
</dbReference>
<dbReference type="Gene3D" id="1.10.15.40">
    <property type="entry name" value="Electron transport complex subunit B, putative Fe-S cluster"/>
    <property type="match status" value="1"/>
</dbReference>
<feature type="domain" description="4Fe-4S" evidence="13">
    <location>
        <begin position="1"/>
        <end position="57"/>
    </location>
</feature>
<keyword evidence="9" id="KW-0408">Iron</keyword>
<keyword evidence="10" id="KW-0411">Iron-sulfur</keyword>
<keyword evidence="11" id="KW-0472">Membrane</keyword>
<keyword evidence="5" id="KW-0479">Metal-binding</keyword>
<keyword evidence="7" id="KW-1278">Translocase</keyword>
<keyword evidence="4" id="KW-0997">Cell inner membrane</keyword>
<feature type="domain" description="4Fe-4S ferredoxin-type" evidence="12">
    <location>
        <begin position="103"/>
        <end position="132"/>
    </location>
</feature>
<evidence type="ECO:0000313" key="14">
    <source>
        <dbReference type="EMBL" id="MBA4723670.1"/>
    </source>
</evidence>
<dbReference type="PROSITE" id="PS51379">
    <property type="entry name" value="4FE4S_FER_2"/>
    <property type="match status" value="2"/>
</dbReference>
<evidence type="ECO:0000256" key="1">
    <source>
        <dbReference type="ARBA" id="ARBA00022448"/>
    </source>
</evidence>
<sequence length="225" mass="25348">MELIKKIHSSLPQIQCGRCDTPGCYQYAEQIAEGVPHDRCVPGGSDTLDQLNKILDKSFDNVDENYGPIIKNKLAVIREEDCIGCKKCIGACPVDAIVGATNLMHSVITDICTGCELCIDPCPVDCIDLVDIPDEDIKKIRDKSQFYFDLNKSIKPNKKRAKLKNNTNINKDISSEINLKITNRGIDKNKAIEDMQDHILSSDLKKLHKFKRNQVEIFLKEKNET</sequence>
<evidence type="ECO:0000256" key="9">
    <source>
        <dbReference type="ARBA" id="ARBA00023004"/>
    </source>
</evidence>
<dbReference type="AlphaFoldDB" id="A0A838YJB0"/>
<evidence type="ECO:0000256" key="5">
    <source>
        <dbReference type="ARBA" id="ARBA00022723"/>
    </source>
</evidence>
<evidence type="ECO:0000259" key="12">
    <source>
        <dbReference type="PROSITE" id="PS51379"/>
    </source>
</evidence>
<dbReference type="GO" id="GO:0009055">
    <property type="term" value="F:electron transfer activity"/>
    <property type="evidence" value="ECO:0007669"/>
    <property type="project" value="InterPro"/>
</dbReference>
<dbReference type="Pfam" id="PF04060">
    <property type="entry name" value="FeS"/>
    <property type="match status" value="1"/>
</dbReference>
<feature type="domain" description="4Fe-4S ferredoxin-type" evidence="12">
    <location>
        <begin position="73"/>
        <end position="102"/>
    </location>
</feature>
<evidence type="ECO:0000256" key="11">
    <source>
        <dbReference type="ARBA" id="ARBA00023136"/>
    </source>
</evidence>
<dbReference type="GO" id="GO:0051539">
    <property type="term" value="F:4 iron, 4 sulfur cluster binding"/>
    <property type="evidence" value="ECO:0007669"/>
    <property type="project" value="UniProtKB-KW"/>
</dbReference>
<evidence type="ECO:0000256" key="2">
    <source>
        <dbReference type="ARBA" id="ARBA00022475"/>
    </source>
</evidence>
<dbReference type="SUPFAM" id="SSF54862">
    <property type="entry name" value="4Fe-4S ferredoxins"/>
    <property type="match status" value="1"/>
</dbReference>
<dbReference type="GO" id="GO:0046872">
    <property type="term" value="F:metal ion binding"/>
    <property type="evidence" value="ECO:0007669"/>
    <property type="project" value="UniProtKB-KW"/>
</dbReference>
<dbReference type="Proteomes" id="UP000585327">
    <property type="component" value="Unassembled WGS sequence"/>
</dbReference>
<dbReference type="InterPro" id="IPR010207">
    <property type="entry name" value="Elect_transpt_cplx_RnfB/RsxB"/>
</dbReference>
<evidence type="ECO:0000256" key="10">
    <source>
        <dbReference type="ARBA" id="ARBA00023014"/>
    </source>
</evidence>
<proteinExistence type="predicted"/>
<dbReference type="NCBIfam" id="TIGR01944">
    <property type="entry name" value="rnfB"/>
    <property type="match status" value="1"/>
</dbReference>
<dbReference type="InterPro" id="IPR007202">
    <property type="entry name" value="4Fe-4S_dom"/>
</dbReference>
<comment type="caution">
    <text evidence="14">The sequence shown here is derived from an EMBL/GenBank/DDBJ whole genome shotgun (WGS) entry which is preliminary data.</text>
</comment>
<name>A0A838YJB0_9GAMM</name>
<keyword evidence="1" id="KW-0813">Transport</keyword>
<accession>A0A838YJB0</accession>
<keyword evidence="3" id="KW-0004">4Fe-4S</keyword>
<evidence type="ECO:0000313" key="15">
    <source>
        <dbReference type="Proteomes" id="UP000585327"/>
    </source>
</evidence>
<dbReference type="InterPro" id="IPR050294">
    <property type="entry name" value="RnfB_subfamily"/>
</dbReference>
<dbReference type="InterPro" id="IPR017896">
    <property type="entry name" value="4Fe4S_Fe-S-bd"/>
</dbReference>
<dbReference type="Pfam" id="PF14697">
    <property type="entry name" value="Fer4_21"/>
    <property type="match status" value="1"/>
</dbReference>
<dbReference type="PROSITE" id="PS51656">
    <property type="entry name" value="4FE4S"/>
    <property type="match status" value="1"/>
</dbReference>
<evidence type="ECO:0000256" key="7">
    <source>
        <dbReference type="ARBA" id="ARBA00022967"/>
    </source>
</evidence>
<organism evidence="14 15">
    <name type="scientific">SAR86 cluster bacterium</name>
    <dbReference type="NCBI Taxonomy" id="2030880"/>
    <lineage>
        <taxon>Bacteria</taxon>
        <taxon>Pseudomonadati</taxon>
        <taxon>Pseudomonadota</taxon>
        <taxon>Gammaproteobacteria</taxon>
        <taxon>SAR86 cluster</taxon>
    </lineage>
</organism>
<dbReference type="PROSITE" id="PS00198">
    <property type="entry name" value="4FE4S_FER_1"/>
    <property type="match status" value="2"/>
</dbReference>
<dbReference type="Gene3D" id="3.30.70.20">
    <property type="match status" value="1"/>
</dbReference>
<evidence type="ECO:0000256" key="8">
    <source>
        <dbReference type="ARBA" id="ARBA00022982"/>
    </source>
</evidence>
<protein>
    <submittedName>
        <fullName evidence="14">RnfABCDGE type electron transport complex subunit B</fullName>
    </submittedName>
</protein>